<evidence type="ECO:0000313" key="2">
    <source>
        <dbReference type="EMBL" id="KRM78751.1"/>
    </source>
</evidence>
<dbReference type="InterPro" id="IPR036397">
    <property type="entry name" value="RNaseH_sf"/>
</dbReference>
<dbReference type="Proteomes" id="UP000051813">
    <property type="component" value="Unassembled WGS sequence"/>
</dbReference>
<feature type="domain" description="Integrase catalytic" evidence="1">
    <location>
        <begin position="1"/>
        <end position="134"/>
    </location>
</feature>
<dbReference type="EMBL" id="AYYK01000010">
    <property type="protein sequence ID" value="KRM78751.1"/>
    <property type="molecule type" value="Genomic_DNA"/>
</dbReference>
<dbReference type="InterPro" id="IPR050900">
    <property type="entry name" value="Transposase_IS3/IS150/IS904"/>
</dbReference>
<dbReference type="AlphaFoldDB" id="A0A0R2BGK0"/>
<dbReference type="Gene3D" id="3.30.420.10">
    <property type="entry name" value="Ribonuclease H-like superfamily/Ribonuclease H"/>
    <property type="match status" value="1"/>
</dbReference>
<name>A0A0R2BGK0_9LACO</name>
<dbReference type="SUPFAM" id="SSF53098">
    <property type="entry name" value="Ribonuclease H-like"/>
    <property type="match status" value="1"/>
</dbReference>
<dbReference type="PANTHER" id="PTHR46889">
    <property type="entry name" value="TRANSPOSASE INSF FOR INSERTION SEQUENCE IS3B-RELATED"/>
    <property type="match status" value="1"/>
</dbReference>
<dbReference type="GO" id="GO:0003676">
    <property type="term" value="F:nucleic acid binding"/>
    <property type="evidence" value="ECO:0007669"/>
    <property type="project" value="InterPro"/>
</dbReference>
<dbReference type="GO" id="GO:0015074">
    <property type="term" value="P:DNA integration"/>
    <property type="evidence" value="ECO:0007669"/>
    <property type="project" value="InterPro"/>
</dbReference>
<dbReference type="Pfam" id="PF00665">
    <property type="entry name" value="rve"/>
    <property type="match status" value="1"/>
</dbReference>
<dbReference type="PROSITE" id="PS50994">
    <property type="entry name" value="INTEGRASE"/>
    <property type="match status" value="1"/>
</dbReference>
<dbReference type="PANTHER" id="PTHR46889:SF4">
    <property type="entry name" value="TRANSPOSASE INSO FOR INSERTION SEQUENCE ELEMENT IS911B-RELATED"/>
    <property type="match status" value="1"/>
</dbReference>
<proteinExistence type="predicted"/>
<gene>
    <name evidence="2" type="ORF">FC84_GL000315</name>
</gene>
<evidence type="ECO:0000259" key="1">
    <source>
        <dbReference type="PROSITE" id="PS50994"/>
    </source>
</evidence>
<organism evidence="2 3">
    <name type="scientific">Lapidilactobacillus dextrinicus DSM 20335</name>
    <dbReference type="NCBI Taxonomy" id="1423738"/>
    <lineage>
        <taxon>Bacteria</taxon>
        <taxon>Bacillati</taxon>
        <taxon>Bacillota</taxon>
        <taxon>Bacilli</taxon>
        <taxon>Lactobacillales</taxon>
        <taxon>Lactobacillaceae</taxon>
        <taxon>Lapidilactobacillus</taxon>
    </lineage>
</organism>
<accession>A0A0R2BGK0</accession>
<dbReference type="InterPro" id="IPR012337">
    <property type="entry name" value="RNaseH-like_sf"/>
</dbReference>
<reference evidence="2 3" key="1">
    <citation type="journal article" date="2015" name="Genome Announc.">
        <title>Expanding the biotechnology potential of lactobacilli through comparative genomics of 213 strains and associated genera.</title>
        <authorList>
            <person name="Sun Z."/>
            <person name="Harris H.M."/>
            <person name="McCann A."/>
            <person name="Guo C."/>
            <person name="Argimon S."/>
            <person name="Zhang W."/>
            <person name="Yang X."/>
            <person name="Jeffery I.B."/>
            <person name="Cooney J.C."/>
            <person name="Kagawa T.F."/>
            <person name="Liu W."/>
            <person name="Song Y."/>
            <person name="Salvetti E."/>
            <person name="Wrobel A."/>
            <person name="Rasinkangas P."/>
            <person name="Parkhill J."/>
            <person name="Rea M.C."/>
            <person name="O'Sullivan O."/>
            <person name="Ritari J."/>
            <person name="Douillard F.P."/>
            <person name="Paul Ross R."/>
            <person name="Yang R."/>
            <person name="Briner A.E."/>
            <person name="Felis G.E."/>
            <person name="de Vos W.M."/>
            <person name="Barrangou R."/>
            <person name="Klaenhammer T.R."/>
            <person name="Caufield P.W."/>
            <person name="Cui Y."/>
            <person name="Zhang H."/>
            <person name="O'Toole P.W."/>
        </authorList>
    </citation>
    <scope>NUCLEOTIDE SEQUENCE [LARGE SCALE GENOMIC DNA]</scope>
    <source>
        <strain evidence="2 3">DSM 20335</strain>
    </source>
</reference>
<dbReference type="PATRIC" id="fig|1423738.3.peg.322"/>
<keyword evidence="3" id="KW-1185">Reference proteome</keyword>
<dbReference type="InterPro" id="IPR001584">
    <property type="entry name" value="Integrase_cat-core"/>
</dbReference>
<dbReference type="Pfam" id="PF13333">
    <property type="entry name" value="rve_2"/>
    <property type="match status" value="1"/>
</dbReference>
<sequence>MDTFNSEIIAYQISDHPDTKLVLNTLEQLDNLSGNTILHSDQGSTYTSREFFEMARKKGVIRSMSRKGTPADNAPIESFHSCLKVETFYNHKEPIGSNNIVIEMVKNYISFWNNKRIFTKLGNQSPVDYRKSIT</sequence>
<protein>
    <recommendedName>
        <fullName evidence="1">Integrase catalytic domain-containing protein</fullName>
    </recommendedName>
</protein>
<evidence type="ECO:0000313" key="3">
    <source>
        <dbReference type="Proteomes" id="UP000051813"/>
    </source>
</evidence>
<comment type="caution">
    <text evidence="2">The sequence shown here is derived from an EMBL/GenBank/DDBJ whole genome shotgun (WGS) entry which is preliminary data.</text>
</comment>